<dbReference type="AlphaFoldDB" id="A0A9P6XQ31"/>
<feature type="region of interest" description="Disordered" evidence="1">
    <location>
        <begin position="78"/>
        <end position="106"/>
    </location>
</feature>
<evidence type="ECO:0000313" key="2">
    <source>
        <dbReference type="EMBL" id="KAG1530191.1"/>
    </source>
</evidence>
<keyword evidence="3" id="KW-1185">Reference proteome</keyword>
<feature type="compositionally biased region" description="Low complexity" evidence="1">
    <location>
        <begin position="78"/>
        <end position="89"/>
    </location>
</feature>
<dbReference type="EMBL" id="JAANIU010013004">
    <property type="protein sequence ID" value="KAG1530191.1"/>
    <property type="molecule type" value="Genomic_DNA"/>
</dbReference>
<evidence type="ECO:0000256" key="1">
    <source>
        <dbReference type="SAM" id="MobiDB-lite"/>
    </source>
</evidence>
<sequence>MAGVMNLPAAPGGVQAPDALAPARLVGQLGAMLRTAETDVQRPLSMQAPRMRPVGNAGPMCPGLGVAGCAANNSARARGISRSSSASARTCAQPAATAGGSARHSCEASCTPSSMAKASSASQSSCSTLGAW</sequence>
<reference evidence="2 3" key="1">
    <citation type="journal article" date="2020" name="Microb. Genom.">
        <title>Genetic diversity of clinical and environmental Mucorales isolates obtained from an investigation of mucormycosis cases among solid organ transplant recipients.</title>
        <authorList>
            <person name="Nguyen M.H."/>
            <person name="Kaul D."/>
            <person name="Muto C."/>
            <person name="Cheng S.J."/>
            <person name="Richter R.A."/>
            <person name="Bruno V.M."/>
            <person name="Liu G."/>
            <person name="Beyhan S."/>
            <person name="Sundermann A.J."/>
            <person name="Mounaud S."/>
            <person name="Pasculle A.W."/>
            <person name="Nierman W.C."/>
            <person name="Driscoll E."/>
            <person name="Cumbie R."/>
            <person name="Clancy C.J."/>
            <person name="Dupont C.L."/>
        </authorList>
    </citation>
    <scope>NUCLEOTIDE SEQUENCE [LARGE SCALE GENOMIC DNA]</scope>
    <source>
        <strain evidence="2 3">GL24</strain>
    </source>
</reference>
<protein>
    <submittedName>
        <fullName evidence="2">Uncharacterized protein</fullName>
    </submittedName>
</protein>
<dbReference type="Proteomes" id="UP000740926">
    <property type="component" value="Unassembled WGS sequence"/>
</dbReference>
<gene>
    <name evidence="2" type="ORF">G6F50_017482</name>
</gene>
<organism evidence="2 3">
    <name type="scientific">Rhizopus delemar</name>
    <dbReference type="NCBI Taxonomy" id="936053"/>
    <lineage>
        <taxon>Eukaryota</taxon>
        <taxon>Fungi</taxon>
        <taxon>Fungi incertae sedis</taxon>
        <taxon>Mucoromycota</taxon>
        <taxon>Mucoromycotina</taxon>
        <taxon>Mucoromycetes</taxon>
        <taxon>Mucorales</taxon>
        <taxon>Mucorineae</taxon>
        <taxon>Rhizopodaceae</taxon>
        <taxon>Rhizopus</taxon>
    </lineage>
</organism>
<accession>A0A9P6XQ31</accession>
<comment type="caution">
    <text evidence="2">The sequence shown here is derived from an EMBL/GenBank/DDBJ whole genome shotgun (WGS) entry which is preliminary data.</text>
</comment>
<evidence type="ECO:0000313" key="3">
    <source>
        <dbReference type="Proteomes" id="UP000740926"/>
    </source>
</evidence>
<proteinExistence type="predicted"/>
<name>A0A9P6XQ31_9FUNG</name>